<feature type="compositionally biased region" description="Low complexity" evidence="1">
    <location>
        <begin position="123"/>
        <end position="136"/>
    </location>
</feature>
<reference evidence="2" key="1">
    <citation type="journal article" date="2022" name="bioRxiv">
        <title>Sequencing and chromosome-scale assembly of the giantPleurodeles waltlgenome.</title>
        <authorList>
            <person name="Brown T."/>
            <person name="Elewa A."/>
            <person name="Iarovenko S."/>
            <person name="Subramanian E."/>
            <person name="Araus A.J."/>
            <person name="Petzold A."/>
            <person name="Susuki M."/>
            <person name="Suzuki K.-i.T."/>
            <person name="Hayashi T."/>
            <person name="Toyoda A."/>
            <person name="Oliveira C."/>
            <person name="Osipova E."/>
            <person name="Leigh N.D."/>
            <person name="Simon A."/>
            <person name="Yun M.H."/>
        </authorList>
    </citation>
    <scope>NUCLEOTIDE SEQUENCE</scope>
    <source>
        <strain evidence="2">20211129_DDA</strain>
        <tissue evidence="2">Liver</tissue>
    </source>
</reference>
<dbReference type="AlphaFoldDB" id="A0AAV7LNV2"/>
<dbReference type="Proteomes" id="UP001066276">
    <property type="component" value="Chromosome 11"/>
</dbReference>
<name>A0AAV7LNV2_PLEWA</name>
<dbReference type="EMBL" id="JANPWB010000015">
    <property type="protein sequence ID" value="KAJ1092204.1"/>
    <property type="molecule type" value="Genomic_DNA"/>
</dbReference>
<evidence type="ECO:0000313" key="3">
    <source>
        <dbReference type="Proteomes" id="UP001066276"/>
    </source>
</evidence>
<keyword evidence="3" id="KW-1185">Reference proteome</keyword>
<accession>A0AAV7LNV2</accession>
<evidence type="ECO:0000313" key="2">
    <source>
        <dbReference type="EMBL" id="KAJ1092204.1"/>
    </source>
</evidence>
<organism evidence="2 3">
    <name type="scientific">Pleurodeles waltl</name>
    <name type="common">Iberian ribbed newt</name>
    <dbReference type="NCBI Taxonomy" id="8319"/>
    <lineage>
        <taxon>Eukaryota</taxon>
        <taxon>Metazoa</taxon>
        <taxon>Chordata</taxon>
        <taxon>Craniata</taxon>
        <taxon>Vertebrata</taxon>
        <taxon>Euteleostomi</taxon>
        <taxon>Amphibia</taxon>
        <taxon>Batrachia</taxon>
        <taxon>Caudata</taxon>
        <taxon>Salamandroidea</taxon>
        <taxon>Salamandridae</taxon>
        <taxon>Pleurodelinae</taxon>
        <taxon>Pleurodeles</taxon>
    </lineage>
</organism>
<gene>
    <name evidence="2" type="ORF">NDU88_005316</name>
</gene>
<feature type="compositionally biased region" description="Low complexity" evidence="1">
    <location>
        <begin position="24"/>
        <end position="39"/>
    </location>
</feature>
<proteinExistence type="predicted"/>
<comment type="caution">
    <text evidence="2">The sequence shown here is derived from an EMBL/GenBank/DDBJ whole genome shotgun (WGS) entry which is preliminary data.</text>
</comment>
<feature type="region of interest" description="Disordered" evidence="1">
    <location>
        <begin position="91"/>
        <end position="150"/>
    </location>
</feature>
<protein>
    <submittedName>
        <fullName evidence="2">Uncharacterized protein</fullName>
    </submittedName>
</protein>
<evidence type="ECO:0000256" key="1">
    <source>
        <dbReference type="SAM" id="MobiDB-lite"/>
    </source>
</evidence>
<sequence>MFLTTRCAKAAGSLRRQCYRDPLSRIPSGLPGSPLSASSVRPGPDEQCAALTPQDGNRPQPLAAVPSKSAPPQVSPARLAAWFRPTQAARLHFSPWPPRTGQAASSRGLQRAQDPLSSVQSGLRSSPSRPFRLPRSATVDCPRVRLRTRG</sequence>
<feature type="region of interest" description="Disordered" evidence="1">
    <location>
        <begin position="22"/>
        <end position="76"/>
    </location>
</feature>